<keyword evidence="2" id="KW-1185">Reference proteome</keyword>
<dbReference type="InterPro" id="IPR019276">
    <property type="entry name" value="DUF2303"/>
</dbReference>
<name>A0A545U6Y8_9GAMM</name>
<proteinExistence type="predicted"/>
<evidence type="ECO:0000313" key="2">
    <source>
        <dbReference type="Proteomes" id="UP000319732"/>
    </source>
</evidence>
<dbReference type="Pfam" id="PF10065">
    <property type="entry name" value="DUF2303"/>
    <property type="match status" value="1"/>
</dbReference>
<accession>A0A545U6Y8</accession>
<dbReference type="RefSeq" id="WP_142902762.1">
    <property type="nucleotide sequence ID" value="NZ_ML660088.1"/>
</dbReference>
<dbReference type="OrthoDB" id="3598762at2"/>
<evidence type="ECO:0000313" key="1">
    <source>
        <dbReference type="EMBL" id="TQV85214.1"/>
    </source>
</evidence>
<dbReference type="Proteomes" id="UP000319732">
    <property type="component" value="Unassembled WGS sequence"/>
</dbReference>
<gene>
    <name evidence="1" type="ORF">FKG94_03220</name>
</gene>
<sequence>MDQNQCNIQHAIEAGKNQTFSAEHFGVPTYVIPRDMKIEALEALALKHQERPTRLEQRITLLSPESFIDYHNRYASQHSTIFVDPAAGLFVSVLDYHQSPTEPAWGSHIAEYKCPHTPEWKQWTKHHNEHMSQENFALFIEENYKQIDEPNPAEMLEIATTLKSKTDVNFKSSIRLDNGQNQIQYEETINGQAGIMGQLEIPEVFKLVIQPFLGSPAYKVEARFRYRNHGGQLKMWYTLITPHLVIEDAVNDVIASVEDGTNLGQLLRGEHPR</sequence>
<protein>
    <submittedName>
        <fullName evidence="1">DUF2303 family protein</fullName>
    </submittedName>
</protein>
<dbReference type="AlphaFoldDB" id="A0A545U6Y8"/>
<dbReference type="EMBL" id="VHSG01000004">
    <property type="protein sequence ID" value="TQV85214.1"/>
    <property type="molecule type" value="Genomic_DNA"/>
</dbReference>
<organism evidence="1 2">
    <name type="scientific">Exilibacterium tricleocarpae</name>
    <dbReference type="NCBI Taxonomy" id="2591008"/>
    <lineage>
        <taxon>Bacteria</taxon>
        <taxon>Pseudomonadati</taxon>
        <taxon>Pseudomonadota</taxon>
        <taxon>Gammaproteobacteria</taxon>
        <taxon>Cellvibrionales</taxon>
        <taxon>Cellvibrionaceae</taxon>
        <taxon>Exilibacterium</taxon>
    </lineage>
</organism>
<reference evidence="1 2" key="1">
    <citation type="submission" date="2019-06" db="EMBL/GenBank/DDBJ databases">
        <title>Whole genome sequence for Cellvibrionaceae sp. R142.</title>
        <authorList>
            <person name="Wang G."/>
        </authorList>
    </citation>
    <scope>NUCLEOTIDE SEQUENCE [LARGE SCALE GENOMIC DNA]</scope>
    <source>
        <strain evidence="1 2">R142</strain>
    </source>
</reference>
<comment type="caution">
    <text evidence="1">The sequence shown here is derived from an EMBL/GenBank/DDBJ whole genome shotgun (WGS) entry which is preliminary data.</text>
</comment>